<dbReference type="PANTHER" id="PTHR24020">
    <property type="entry name" value="COLLAGEN ALPHA"/>
    <property type="match status" value="1"/>
</dbReference>
<name>A0A7E4ZTT2_PANRE</name>
<evidence type="ECO:0000259" key="3">
    <source>
        <dbReference type="PROSITE" id="PS50234"/>
    </source>
</evidence>
<dbReference type="SUPFAM" id="SSF53300">
    <property type="entry name" value="vWA-like"/>
    <property type="match status" value="2"/>
</dbReference>
<evidence type="ECO:0000313" key="5">
    <source>
        <dbReference type="WBParaSite" id="Pan_g16874.t1"/>
    </source>
</evidence>
<keyword evidence="2" id="KW-0732">Signal</keyword>
<dbReference type="Gene3D" id="3.40.50.410">
    <property type="entry name" value="von Willebrand factor, type A domain"/>
    <property type="match status" value="2"/>
</dbReference>
<feature type="compositionally biased region" description="Low complexity" evidence="1">
    <location>
        <begin position="288"/>
        <end position="302"/>
    </location>
</feature>
<keyword evidence="4" id="KW-1185">Reference proteome</keyword>
<feature type="region of interest" description="Disordered" evidence="1">
    <location>
        <begin position="267"/>
        <end position="382"/>
    </location>
</feature>
<dbReference type="PROSITE" id="PS50234">
    <property type="entry name" value="VWFA"/>
    <property type="match status" value="2"/>
</dbReference>
<feature type="domain" description="VWFA" evidence="3">
    <location>
        <begin position="393"/>
        <end position="565"/>
    </location>
</feature>
<feature type="compositionally biased region" description="Low complexity" evidence="1">
    <location>
        <begin position="60"/>
        <end position="90"/>
    </location>
</feature>
<reference evidence="5" key="2">
    <citation type="submission" date="2020-10" db="UniProtKB">
        <authorList>
            <consortium name="WormBaseParasite"/>
        </authorList>
    </citation>
    <scope>IDENTIFICATION</scope>
</reference>
<dbReference type="SMART" id="SM00327">
    <property type="entry name" value="VWA"/>
    <property type="match status" value="2"/>
</dbReference>
<evidence type="ECO:0000256" key="2">
    <source>
        <dbReference type="SAM" id="SignalP"/>
    </source>
</evidence>
<dbReference type="InterPro" id="IPR050525">
    <property type="entry name" value="ECM_Assembly_Org"/>
</dbReference>
<evidence type="ECO:0000313" key="4">
    <source>
        <dbReference type="Proteomes" id="UP000492821"/>
    </source>
</evidence>
<dbReference type="PANTHER" id="PTHR24020:SF84">
    <property type="entry name" value="VWFA DOMAIN-CONTAINING PROTEIN"/>
    <property type="match status" value="1"/>
</dbReference>
<accession>A0A7E4ZTT2</accession>
<reference evidence="4" key="1">
    <citation type="journal article" date="2013" name="Genetics">
        <title>The draft genome and transcriptome of Panagrellus redivivus are shaped by the harsh demands of a free-living lifestyle.</title>
        <authorList>
            <person name="Srinivasan J."/>
            <person name="Dillman A.R."/>
            <person name="Macchietto M.G."/>
            <person name="Heikkinen L."/>
            <person name="Lakso M."/>
            <person name="Fracchia K.M."/>
            <person name="Antoshechkin I."/>
            <person name="Mortazavi A."/>
            <person name="Wong G."/>
            <person name="Sternberg P.W."/>
        </authorList>
    </citation>
    <scope>NUCLEOTIDE SEQUENCE [LARGE SCALE GENOMIC DNA]</scope>
    <source>
        <strain evidence="4">MT8872</strain>
    </source>
</reference>
<feature type="chain" id="PRO_5028900589" evidence="2">
    <location>
        <begin position="19"/>
        <end position="569"/>
    </location>
</feature>
<dbReference type="Pfam" id="PF00092">
    <property type="entry name" value="VWA"/>
    <property type="match status" value="2"/>
</dbReference>
<feature type="domain" description="VWFA" evidence="3">
    <location>
        <begin position="102"/>
        <end position="269"/>
    </location>
</feature>
<dbReference type="InterPro" id="IPR036465">
    <property type="entry name" value="vWFA_dom_sf"/>
</dbReference>
<sequence>MGKLRFLFVVLLLVCASAKPQYEFGNAAPPSPSPPTSPPVLEDQVVPETTTAAPKKEKPTTAATTPKPKPKTTAAPVTKAAAPTEAPTTKRPVPKGPACPTDTLFVIDSTSSVKNLFEKHREYAANVVKELIIDTDGDHVGVILFASKYRRKVKISLADPQDSANVTKTINALPYISGITAIGASLELAIEELKNRRTNVPTNLVVITDGFSYDFVDDASKVLHSLPNLRIFTVTVGEAFRESDIQLIAGEKGNIFKGPDSYKELLPHIKQCGGGSSGASNKKTAGNGQSTSTSTQGRGTQTNELGEDRKKDDIVTPSSGNSLQSVFGTDNGLSDKKTVKVSSENSGDQKSVELPKKKTTNSNGSKSKSKSSESASKEVDTKLTSGTKGCKYDVLFVIDASGSLRGRFTHQLELAAELAQLFPEDNDATHFAFIRYSGKRRTHLAIPFSSNASRTDFASTCTKVQFMGGTTFTDKALSLAYDEITGPDARPSAQPIVIVFTDGFSRNDPTPIAEKIHAAAIPVITVGITDGGYVNLNELREIASGPNLVFLDNNIQELKNLINSFSGKC</sequence>
<organism evidence="4 5">
    <name type="scientific">Panagrellus redivivus</name>
    <name type="common">Microworm</name>
    <dbReference type="NCBI Taxonomy" id="6233"/>
    <lineage>
        <taxon>Eukaryota</taxon>
        <taxon>Metazoa</taxon>
        <taxon>Ecdysozoa</taxon>
        <taxon>Nematoda</taxon>
        <taxon>Chromadorea</taxon>
        <taxon>Rhabditida</taxon>
        <taxon>Tylenchina</taxon>
        <taxon>Panagrolaimomorpha</taxon>
        <taxon>Panagrolaimoidea</taxon>
        <taxon>Panagrolaimidae</taxon>
        <taxon>Panagrellus</taxon>
    </lineage>
</organism>
<dbReference type="InterPro" id="IPR002035">
    <property type="entry name" value="VWF_A"/>
</dbReference>
<feature type="compositionally biased region" description="Polar residues" evidence="1">
    <location>
        <begin position="316"/>
        <end position="332"/>
    </location>
</feature>
<proteinExistence type="predicted"/>
<feature type="signal peptide" evidence="2">
    <location>
        <begin position="1"/>
        <end position="18"/>
    </location>
</feature>
<dbReference type="Proteomes" id="UP000492821">
    <property type="component" value="Unassembled WGS sequence"/>
</dbReference>
<dbReference type="WBParaSite" id="Pan_g16874.t1">
    <property type="protein sequence ID" value="Pan_g16874.t1"/>
    <property type="gene ID" value="Pan_g16874"/>
</dbReference>
<feature type="region of interest" description="Disordered" evidence="1">
    <location>
        <begin position="26"/>
        <end position="97"/>
    </location>
</feature>
<feature type="compositionally biased region" description="Polar residues" evidence="1">
    <location>
        <begin position="340"/>
        <end position="349"/>
    </location>
</feature>
<dbReference type="AlphaFoldDB" id="A0A7E4ZTT2"/>
<feature type="compositionally biased region" description="Pro residues" evidence="1">
    <location>
        <begin position="29"/>
        <end position="38"/>
    </location>
</feature>
<feature type="compositionally biased region" description="Polar residues" evidence="1">
    <location>
        <begin position="278"/>
        <end position="287"/>
    </location>
</feature>
<protein>
    <submittedName>
        <fullName evidence="5">VWFA domain-containing protein</fullName>
    </submittedName>
</protein>
<evidence type="ECO:0000256" key="1">
    <source>
        <dbReference type="SAM" id="MobiDB-lite"/>
    </source>
</evidence>